<dbReference type="PANTHER" id="PTHR11257:SF13">
    <property type="entry name" value="GEO07322P1"/>
    <property type="match status" value="1"/>
</dbReference>
<reference evidence="2" key="1">
    <citation type="submission" date="2022-01" db="UniProtKB">
        <authorList>
            <consortium name="EnsemblMetazoa"/>
        </authorList>
    </citation>
    <scope>IDENTIFICATION</scope>
</reference>
<dbReference type="EnsemblMetazoa" id="XM_014405437.2">
    <property type="protein sequence ID" value="XP_014260923.1"/>
    <property type="gene ID" value="LOC106673348"/>
</dbReference>
<dbReference type="Proteomes" id="UP000494040">
    <property type="component" value="Unassembled WGS sequence"/>
</dbReference>
<dbReference type="SUPFAM" id="SSF100910">
    <property type="entry name" value="Chemosensory protein Csp2"/>
    <property type="match status" value="1"/>
</dbReference>
<evidence type="ECO:0000313" key="3">
    <source>
        <dbReference type="Proteomes" id="UP000494040"/>
    </source>
</evidence>
<dbReference type="Gene3D" id="1.10.2080.10">
    <property type="entry name" value="Insect odorant-binding protein A10/Ejaculatory bulb-specific protein 3"/>
    <property type="match status" value="1"/>
</dbReference>
<gene>
    <name evidence="2" type="primary">106673348</name>
</gene>
<sequence>MRVVLLCAIFVFFCITSRQAVTIVQVEKNLLKYLTSVNLMNILTNKRIMAMYMKCLLRRGPCSPEIRDFRRLLPRFLKHLCSYCNEQESESLRIIFQFVKSRRPEEWKQLEDVYDPKRINTDRIEKFIGKRSNNI</sequence>
<dbReference type="OrthoDB" id="6344725at2759"/>
<feature type="chain" id="PRO_5035178226" description="Chemosensory protein" evidence="1">
    <location>
        <begin position="21"/>
        <end position="135"/>
    </location>
</feature>
<dbReference type="KEGG" id="clec:106673348"/>
<evidence type="ECO:0000256" key="1">
    <source>
        <dbReference type="SAM" id="SignalP"/>
    </source>
</evidence>
<name>A0A8I6SB31_CIMLE</name>
<dbReference type="Pfam" id="PF03392">
    <property type="entry name" value="OS-D"/>
    <property type="match status" value="1"/>
</dbReference>
<evidence type="ECO:0008006" key="4">
    <source>
        <dbReference type="Google" id="ProtNLM"/>
    </source>
</evidence>
<keyword evidence="3" id="KW-1185">Reference proteome</keyword>
<keyword evidence="1" id="KW-0732">Signal</keyword>
<proteinExistence type="predicted"/>
<evidence type="ECO:0000313" key="2">
    <source>
        <dbReference type="EnsemblMetazoa" id="XP_014260923.1"/>
    </source>
</evidence>
<dbReference type="AlphaFoldDB" id="A0A8I6SB31"/>
<feature type="signal peptide" evidence="1">
    <location>
        <begin position="1"/>
        <end position="20"/>
    </location>
</feature>
<dbReference type="InterPro" id="IPR036682">
    <property type="entry name" value="OS_D_A10/PebIII_sf"/>
</dbReference>
<dbReference type="InterPro" id="IPR005055">
    <property type="entry name" value="A10/PebIII"/>
</dbReference>
<organism evidence="2 3">
    <name type="scientific">Cimex lectularius</name>
    <name type="common">Bed bug</name>
    <name type="synonym">Acanthia lectularia</name>
    <dbReference type="NCBI Taxonomy" id="79782"/>
    <lineage>
        <taxon>Eukaryota</taxon>
        <taxon>Metazoa</taxon>
        <taxon>Ecdysozoa</taxon>
        <taxon>Arthropoda</taxon>
        <taxon>Hexapoda</taxon>
        <taxon>Insecta</taxon>
        <taxon>Pterygota</taxon>
        <taxon>Neoptera</taxon>
        <taxon>Paraneoptera</taxon>
        <taxon>Hemiptera</taxon>
        <taxon>Heteroptera</taxon>
        <taxon>Panheteroptera</taxon>
        <taxon>Cimicomorpha</taxon>
        <taxon>Cimicidae</taxon>
        <taxon>Cimex</taxon>
    </lineage>
</organism>
<accession>A0A8I6SB31</accession>
<protein>
    <recommendedName>
        <fullName evidence="4">Chemosensory protein</fullName>
    </recommendedName>
</protein>
<dbReference type="PANTHER" id="PTHR11257">
    <property type="entry name" value="CHEMOSENSORY PROTEIN-RELATED"/>
    <property type="match status" value="1"/>
</dbReference>